<organism evidence="3 4">
    <name type="scientific">Funneliformis geosporum</name>
    <dbReference type="NCBI Taxonomy" id="1117311"/>
    <lineage>
        <taxon>Eukaryota</taxon>
        <taxon>Fungi</taxon>
        <taxon>Fungi incertae sedis</taxon>
        <taxon>Mucoromycota</taxon>
        <taxon>Glomeromycotina</taxon>
        <taxon>Glomeromycetes</taxon>
        <taxon>Glomerales</taxon>
        <taxon>Glomeraceae</taxon>
        <taxon>Funneliformis</taxon>
    </lineage>
</organism>
<feature type="region of interest" description="Disordered" evidence="1">
    <location>
        <begin position="294"/>
        <end position="318"/>
    </location>
</feature>
<feature type="transmembrane region" description="Helical" evidence="2">
    <location>
        <begin position="148"/>
        <end position="171"/>
    </location>
</feature>
<feature type="transmembrane region" description="Helical" evidence="2">
    <location>
        <begin position="107"/>
        <end position="128"/>
    </location>
</feature>
<feature type="transmembrane region" description="Helical" evidence="2">
    <location>
        <begin position="247"/>
        <end position="272"/>
    </location>
</feature>
<evidence type="ECO:0000313" key="3">
    <source>
        <dbReference type="EMBL" id="CAI2185671.1"/>
    </source>
</evidence>
<feature type="transmembrane region" description="Helical" evidence="2">
    <location>
        <begin position="217"/>
        <end position="235"/>
    </location>
</feature>
<dbReference type="GO" id="GO:0005794">
    <property type="term" value="C:Golgi apparatus"/>
    <property type="evidence" value="ECO:0007669"/>
    <property type="project" value="TreeGrafter"/>
</dbReference>
<keyword evidence="4" id="KW-1185">Reference proteome</keyword>
<feature type="non-terminal residue" evidence="3">
    <location>
        <position position="318"/>
    </location>
</feature>
<comment type="caution">
    <text evidence="3">The sequence shown here is derived from an EMBL/GenBank/DDBJ whole genome shotgun (WGS) entry which is preliminary data.</text>
</comment>
<evidence type="ECO:0000313" key="4">
    <source>
        <dbReference type="Proteomes" id="UP001153678"/>
    </source>
</evidence>
<keyword evidence="2" id="KW-0472">Membrane</keyword>
<dbReference type="InterPro" id="IPR040410">
    <property type="entry name" value="UPF0658_Golgi"/>
</dbReference>
<feature type="transmembrane region" description="Helical" evidence="2">
    <location>
        <begin position="186"/>
        <end position="205"/>
    </location>
</feature>
<dbReference type="EMBL" id="CAMKVN010003813">
    <property type="protein sequence ID" value="CAI2185671.1"/>
    <property type="molecule type" value="Genomic_DNA"/>
</dbReference>
<protein>
    <submittedName>
        <fullName evidence="3">5155_t:CDS:1</fullName>
    </submittedName>
</protein>
<sequence length="318" mass="36407">AILAIILMSRILYRNTNARKEFDNYYHDVGDEITETCSKLVLDRIGNIVGENIYNQNTIQIITIAVINYLCALVEIVQIVEIDRWTTQAGECLKGFKTDKNIESYEVPLIIILLICATLQVFFTWRLYGQFGWNIYKKIGADLRMQRLYRTMLIFVMFLKIDLFFMSYVAIEACTVAAPNRLTDMGLYYFHVCITIIIVLLQILAYRSLRSESSLGMKIFIGAWIVCIADFIILLKFSIKPSSDESWYFFTAVIVVGLVMGLVTLLWAIFVLRNFGKGLKPHLSRQCSLPIQRPPDNIESSSDPAALRPGHGRWAIDD</sequence>
<dbReference type="PANTHER" id="PTHR34391">
    <property type="entry name" value="UPF0658 GOLGI APPARATUS MEMBRANE PROTEIN C1952.10C-RELATED"/>
    <property type="match status" value="1"/>
</dbReference>
<dbReference type="OrthoDB" id="2448307at2759"/>
<evidence type="ECO:0000256" key="2">
    <source>
        <dbReference type="SAM" id="Phobius"/>
    </source>
</evidence>
<dbReference type="PANTHER" id="PTHR34391:SF1">
    <property type="entry name" value="UPF0658 GOLGI APPARATUS MEMBRANE PROTEIN C1952.10C-RELATED"/>
    <property type="match status" value="1"/>
</dbReference>
<keyword evidence="2" id="KW-0812">Transmembrane</keyword>
<name>A0A9W4SXY0_9GLOM</name>
<dbReference type="AlphaFoldDB" id="A0A9W4SXY0"/>
<keyword evidence="2" id="KW-1133">Transmembrane helix</keyword>
<proteinExistence type="predicted"/>
<evidence type="ECO:0000256" key="1">
    <source>
        <dbReference type="SAM" id="MobiDB-lite"/>
    </source>
</evidence>
<gene>
    <name evidence="3" type="ORF">FWILDA_LOCUS12195</name>
</gene>
<reference evidence="3" key="1">
    <citation type="submission" date="2022-08" db="EMBL/GenBank/DDBJ databases">
        <authorList>
            <person name="Kallberg Y."/>
            <person name="Tangrot J."/>
            <person name="Rosling A."/>
        </authorList>
    </citation>
    <scope>NUCLEOTIDE SEQUENCE</scope>
    <source>
        <strain evidence="3">Wild A</strain>
    </source>
</reference>
<accession>A0A9W4SXY0</accession>
<dbReference type="Proteomes" id="UP001153678">
    <property type="component" value="Unassembled WGS sequence"/>
</dbReference>